<reference evidence="9" key="1">
    <citation type="submission" date="2016-07" db="EMBL/GenBank/DDBJ databases">
        <title>Microvirga ossetica sp. nov. a new species of rhizobia isolated from root nodules of the legume species Vicia alpestris Steven originated from North Ossetia region in the Caucasus.</title>
        <authorList>
            <person name="Safronova V.I."/>
            <person name="Kuznetsova I.G."/>
            <person name="Sazanova A.L."/>
            <person name="Belimov A."/>
            <person name="Andronov E."/>
            <person name="Osledkin Y.S."/>
            <person name="Onishchuk O.P."/>
            <person name="Kurchak O.N."/>
            <person name="Shaposhnikov A.I."/>
            <person name="Willems A."/>
            <person name="Tikhonovich I.A."/>
        </authorList>
    </citation>
    <scope>NUCLEOTIDE SEQUENCE [LARGE SCALE GENOMIC DNA]</scope>
    <source>
        <strain evidence="9">V5/3M</strain>
    </source>
</reference>
<dbReference type="InterPro" id="IPR002104">
    <property type="entry name" value="Integrase_catalytic"/>
</dbReference>
<dbReference type="OrthoDB" id="7222937at2"/>
<evidence type="ECO:0000256" key="2">
    <source>
        <dbReference type="ARBA" id="ARBA00022908"/>
    </source>
</evidence>
<dbReference type="PANTHER" id="PTHR30349">
    <property type="entry name" value="PHAGE INTEGRASE-RELATED"/>
    <property type="match status" value="1"/>
</dbReference>
<dbReference type="PROSITE" id="PS51898">
    <property type="entry name" value="TYR_RECOMBINASE"/>
    <property type="match status" value="1"/>
</dbReference>
<gene>
    <name evidence="9" type="ORF">BB934_01190</name>
</gene>
<keyword evidence="4" id="KW-0233">DNA recombination</keyword>
<accession>A0A1B2EAL3</accession>
<dbReference type="Gene3D" id="1.10.443.10">
    <property type="entry name" value="Intergrase catalytic core"/>
    <property type="match status" value="1"/>
</dbReference>
<evidence type="ECO:0000259" key="7">
    <source>
        <dbReference type="PROSITE" id="PS51898"/>
    </source>
</evidence>
<dbReference type="Gene3D" id="1.10.150.130">
    <property type="match status" value="1"/>
</dbReference>
<dbReference type="SUPFAM" id="SSF56349">
    <property type="entry name" value="DNA breaking-rejoining enzymes"/>
    <property type="match status" value="1"/>
</dbReference>
<evidence type="ECO:0000313" key="9">
    <source>
        <dbReference type="EMBL" id="ANY77001.1"/>
    </source>
</evidence>
<dbReference type="PROSITE" id="PS51900">
    <property type="entry name" value="CB"/>
    <property type="match status" value="1"/>
</dbReference>
<feature type="domain" description="Core-binding (CB)" evidence="8">
    <location>
        <begin position="140"/>
        <end position="224"/>
    </location>
</feature>
<feature type="compositionally biased region" description="Basic and acidic residues" evidence="6">
    <location>
        <begin position="241"/>
        <end position="266"/>
    </location>
</feature>
<evidence type="ECO:0000256" key="4">
    <source>
        <dbReference type="ARBA" id="ARBA00023172"/>
    </source>
</evidence>
<feature type="region of interest" description="Disordered" evidence="6">
    <location>
        <begin position="233"/>
        <end position="266"/>
    </location>
</feature>
<keyword evidence="3 5" id="KW-0238">DNA-binding</keyword>
<evidence type="ECO:0000256" key="3">
    <source>
        <dbReference type="ARBA" id="ARBA00023125"/>
    </source>
</evidence>
<dbReference type="InterPro" id="IPR050090">
    <property type="entry name" value="Tyrosine_recombinase_XerCD"/>
</dbReference>
<sequence>MRKPQRTSLGSHLEWHGNKIRVVVRVPPSLVKAVGVGKLKETLPTANPRDAEALKWAVIARLKKHLNEIKTGKKGDDLIKEAFSWRESIEAEQEKVAEGEIESEDAILDLVMIDRAEEIEKVHGPIRSSLFAAIAQGRATPLAYLVDDWLKEKQYAGRTEAAFRHGIRLFEEWCHQAKVAASVENITKKVAGRFVTERFISQGVAPATANKAITGLRSYWSWLHQRGHLEDDRNPWAGQSLKDRMRERRKAQREPGEGDKRPFTDGEVKTLIEGITKQPLSDFCMIAALTGMRRDEIANLQVRHLTECTIKVPGTKTANAIREIPAHPALKEILVRRCEGKSSSAYLFHELPQQKTDARGRGAPITQAFTRARRDLEVDDTPEGSRQSRVDLHSYRRWFIRKAVQALEEGATGFTAWTIADVVGHSKEDGPLPMTMGRYPGRADMKALRACVEAVRPPKKGVTPIS</sequence>
<evidence type="ECO:0000256" key="5">
    <source>
        <dbReference type="PROSITE-ProRule" id="PRU01248"/>
    </source>
</evidence>
<name>A0A1B2EAL3_9HYPH</name>
<organism evidence="9">
    <name type="scientific">Microvirga ossetica</name>
    <dbReference type="NCBI Taxonomy" id="1882682"/>
    <lineage>
        <taxon>Bacteria</taxon>
        <taxon>Pseudomonadati</taxon>
        <taxon>Pseudomonadota</taxon>
        <taxon>Alphaproteobacteria</taxon>
        <taxon>Hyphomicrobiales</taxon>
        <taxon>Methylobacteriaceae</taxon>
        <taxon>Microvirga</taxon>
    </lineage>
</organism>
<dbReference type="RefSeq" id="WP_099508002.1">
    <property type="nucleotide sequence ID" value="NZ_CP016616.1"/>
</dbReference>
<dbReference type="GO" id="GO:0015074">
    <property type="term" value="P:DNA integration"/>
    <property type="evidence" value="ECO:0007669"/>
    <property type="project" value="UniProtKB-KW"/>
</dbReference>
<dbReference type="InterPro" id="IPR004107">
    <property type="entry name" value="Integrase_SAM-like_N"/>
</dbReference>
<protein>
    <recommendedName>
        <fullName evidence="10">Tyr recombinase domain-containing protein</fullName>
    </recommendedName>
</protein>
<evidence type="ECO:0000256" key="1">
    <source>
        <dbReference type="ARBA" id="ARBA00008857"/>
    </source>
</evidence>
<dbReference type="GO" id="GO:0006310">
    <property type="term" value="P:DNA recombination"/>
    <property type="evidence" value="ECO:0007669"/>
    <property type="project" value="UniProtKB-KW"/>
</dbReference>
<dbReference type="InterPro" id="IPR010998">
    <property type="entry name" value="Integrase_recombinase_N"/>
</dbReference>
<dbReference type="InterPro" id="IPR044068">
    <property type="entry name" value="CB"/>
</dbReference>
<comment type="similarity">
    <text evidence="1">Belongs to the 'phage' integrase family.</text>
</comment>
<dbReference type="KEGG" id="moc:BB934_01190"/>
<evidence type="ECO:0000259" key="8">
    <source>
        <dbReference type="PROSITE" id="PS51900"/>
    </source>
</evidence>
<dbReference type="GO" id="GO:0003677">
    <property type="term" value="F:DNA binding"/>
    <property type="evidence" value="ECO:0007669"/>
    <property type="project" value="UniProtKB-UniRule"/>
</dbReference>
<evidence type="ECO:0008006" key="10">
    <source>
        <dbReference type="Google" id="ProtNLM"/>
    </source>
</evidence>
<evidence type="ECO:0000256" key="6">
    <source>
        <dbReference type="SAM" id="MobiDB-lite"/>
    </source>
</evidence>
<dbReference type="InterPro" id="IPR011010">
    <property type="entry name" value="DNA_brk_join_enz"/>
</dbReference>
<dbReference type="AlphaFoldDB" id="A0A1B2EAL3"/>
<dbReference type="EMBL" id="CP016616">
    <property type="protein sequence ID" value="ANY77001.1"/>
    <property type="molecule type" value="Genomic_DNA"/>
</dbReference>
<feature type="domain" description="Tyr recombinase" evidence="7">
    <location>
        <begin position="258"/>
        <end position="453"/>
    </location>
</feature>
<dbReference type="Pfam" id="PF02899">
    <property type="entry name" value="Phage_int_SAM_1"/>
    <property type="match status" value="1"/>
</dbReference>
<keyword evidence="2" id="KW-0229">DNA integration</keyword>
<dbReference type="InterPro" id="IPR013762">
    <property type="entry name" value="Integrase-like_cat_sf"/>
</dbReference>
<proteinExistence type="inferred from homology"/>
<dbReference type="PANTHER" id="PTHR30349:SF64">
    <property type="entry name" value="PROPHAGE INTEGRASE INTD-RELATED"/>
    <property type="match status" value="1"/>
</dbReference>